<dbReference type="Pfam" id="PF00480">
    <property type="entry name" value="ROK"/>
    <property type="match status" value="1"/>
</dbReference>
<dbReference type="InterPro" id="IPR043129">
    <property type="entry name" value="ATPase_NBD"/>
</dbReference>
<keyword evidence="3" id="KW-0119">Carbohydrate metabolism</keyword>
<dbReference type="InterPro" id="IPR011991">
    <property type="entry name" value="ArsR-like_HTH"/>
</dbReference>
<evidence type="ECO:0000256" key="2">
    <source>
        <dbReference type="ARBA" id="ARBA00006479"/>
    </source>
</evidence>
<dbReference type="PANTHER" id="PTHR18964:SF149">
    <property type="entry name" value="BIFUNCTIONAL UDP-N-ACETYLGLUCOSAMINE 2-EPIMERASE_N-ACETYLMANNOSAMINE KINASE"/>
    <property type="match status" value="1"/>
</dbReference>
<dbReference type="GO" id="GO:0003677">
    <property type="term" value="F:DNA binding"/>
    <property type="evidence" value="ECO:0007669"/>
    <property type="project" value="InterPro"/>
</dbReference>
<dbReference type="CDD" id="cd00090">
    <property type="entry name" value="HTH_ARSR"/>
    <property type="match status" value="1"/>
</dbReference>
<dbReference type="GO" id="GO:0042732">
    <property type="term" value="P:D-xylose metabolic process"/>
    <property type="evidence" value="ECO:0007669"/>
    <property type="project" value="UniProtKB-KW"/>
</dbReference>
<dbReference type="Pfam" id="PF09339">
    <property type="entry name" value="HTH_IclR"/>
    <property type="match status" value="1"/>
</dbReference>
<comment type="function">
    <text evidence="1">Transcriptional repressor of xylose-utilizing enzymes.</text>
</comment>
<protein>
    <submittedName>
        <fullName evidence="5">ROK family protein</fullName>
    </submittedName>
</protein>
<dbReference type="SUPFAM" id="SSF46785">
    <property type="entry name" value="Winged helix' DNA-binding domain"/>
    <property type="match status" value="1"/>
</dbReference>
<dbReference type="InterPro" id="IPR036388">
    <property type="entry name" value="WH-like_DNA-bd_sf"/>
</dbReference>
<dbReference type="InterPro" id="IPR005471">
    <property type="entry name" value="Tscrpt_reg_IclR_N"/>
</dbReference>
<dbReference type="InterPro" id="IPR000600">
    <property type="entry name" value="ROK"/>
</dbReference>
<keyword evidence="3" id="KW-0859">Xylose metabolism</keyword>
<organism evidence="5 6">
    <name type="scientific">Christensenella minuta</name>
    <dbReference type="NCBI Taxonomy" id="626937"/>
    <lineage>
        <taxon>Bacteria</taxon>
        <taxon>Bacillati</taxon>
        <taxon>Bacillota</taxon>
        <taxon>Clostridia</taxon>
        <taxon>Christensenellales</taxon>
        <taxon>Christensenellaceae</taxon>
        <taxon>Christensenella</taxon>
    </lineage>
</organism>
<dbReference type="SUPFAM" id="SSF53067">
    <property type="entry name" value="Actin-like ATPase domain"/>
    <property type="match status" value="1"/>
</dbReference>
<evidence type="ECO:0000313" key="5">
    <source>
        <dbReference type="EMBL" id="KXK65086.1"/>
    </source>
</evidence>
<reference evidence="5 6" key="1">
    <citation type="submission" date="2016-02" db="EMBL/GenBank/DDBJ databases">
        <authorList>
            <person name="Wen L."/>
            <person name="He K."/>
            <person name="Yang H."/>
        </authorList>
    </citation>
    <scope>NUCLEOTIDE SEQUENCE [LARGE SCALE GENOMIC DNA]</scope>
    <source>
        <strain evidence="5 6">DSM 22607</strain>
    </source>
</reference>
<evidence type="ECO:0000259" key="4">
    <source>
        <dbReference type="Pfam" id="PF09339"/>
    </source>
</evidence>
<dbReference type="GO" id="GO:0006355">
    <property type="term" value="P:regulation of DNA-templated transcription"/>
    <property type="evidence" value="ECO:0007669"/>
    <property type="project" value="InterPro"/>
</dbReference>
<dbReference type="Gene3D" id="3.30.420.40">
    <property type="match status" value="2"/>
</dbReference>
<sequence>MLNILRYIMHTGEVSANDITQATGLSFATISRVLASLLEAKFIVKCGKTCIEMGRHPELFSFNGKCGYLVHFFIETDSVSAWIADFGKHIIAKAARKIARDITLEELADKFAELVFSLTAKLSLDKDQVLAASIAVPGVVDDKNHVIRRIPNLSGLNDKNLRRQIMEGLNIPVLISNEARFCALGEKICRFPYVDDIVYVDITKYSGIGAGILLNGGIFNGKNGVAGELGDIIIDTHNLDYEYREQEGCLETLAGLATLYRKCEHLIAEGKAPALGRELKNGLLDFDMIERAISEDRAVEAVYDETVRMWSIAIINIISILNPELVILGGVLDGRNRKTLERIDHYVKKAIYHDVHIRLTTLGEKAQLFGGLDMLTSYTFDTIITEKIIQI</sequence>
<feature type="domain" description="HTH iclR-type" evidence="4">
    <location>
        <begin position="2"/>
        <end position="44"/>
    </location>
</feature>
<name>A0A136Q3I2_9FIRM</name>
<gene>
    <name evidence="5" type="ORF">HMPREF3293_02343</name>
</gene>
<keyword evidence="6" id="KW-1185">Reference proteome</keyword>
<evidence type="ECO:0000256" key="1">
    <source>
        <dbReference type="ARBA" id="ARBA00002486"/>
    </source>
</evidence>
<dbReference type="PANTHER" id="PTHR18964">
    <property type="entry name" value="ROK (REPRESSOR, ORF, KINASE) FAMILY"/>
    <property type="match status" value="1"/>
</dbReference>
<dbReference type="InterPro" id="IPR036390">
    <property type="entry name" value="WH_DNA-bd_sf"/>
</dbReference>
<comment type="caution">
    <text evidence="5">The sequence shown here is derived from an EMBL/GenBank/DDBJ whole genome shotgun (WGS) entry which is preliminary data.</text>
</comment>
<evidence type="ECO:0000256" key="3">
    <source>
        <dbReference type="ARBA" id="ARBA00022629"/>
    </source>
</evidence>
<dbReference type="Gene3D" id="1.10.10.10">
    <property type="entry name" value="Winged helix-like DNA-binding domain superfamily/Winged helix DNA-binding domain"/>
    <property type="match status" value="1"/>
</dbReference>
<dbReference type="Proteomes" id="UP000070366">
    <property type="component" value="Unassembled WGS sequence"/>
</dbReference>
<dbReference type="EMBL" id="LSZW01000063">
    <property type="protein sequence ID" value="KXK65086.1"/>
    <property type="molecule type" value="Genomic_DNA"/>
</dbReference>
<comment type="similarity">
    <text evidence="2">Belongs to the ROK (NagC/XylR) family.</text>
</comment>
<evidence type="ECO:0000313" key="6">
    <source>
        <dbReference type="Proteomes" id="UP000070366"/>
    </source>
</evidence>
<proteinExistence type="inferred from homology"/>
<dbReference type="STRING" id="626937.HMPREF3293_02343"/>
<dbReference type="AlphaFoldDB" id="A0A136Q3I2"/>
<accession>A0A136Q3I2</accession>